<evidence type="ECO:0008006" key="5">
    <source>
        <dbReference type="Google" id="ProtNLM"/>
    </source>
</evidence>
<dbReference type="PANTHER" id="PTHR23082">
    <property type="entry name" value="TRANSCRIPTION INITIATION FACTOR IIIC TFIIIC , POLYPEPTIDE 3-RELATED"/>
    <property type="match status" value="1"/>
</dbReference>
<feature type="compositionally biased region" description="Polar residues" evidence="2">
    <location>
        <begin position="1160"/>
        <end position="1176"/>
    </location>
</feature>
<dbReference type="Gene3D" id="1.25.40.10">
    <property type="entry name" value="Tetratricopeptide repeat domain"/>
    <property type="match status" value="3"/>
</dbReference>
<dbReference type="PROSITE" id="PS50005">
    <property type="entry name" value="TPR"/>
    <property type="match status" value="1"/>
</dbReference>
<feature type="compositionally biased region" description="Basic residues" evidence="2">
    <location>
        <begin position="742"/>
        <end position="751"/>
    </location>
</feature>
<feature type="repeat" description="TPR" evidence="1">
    <location>
        <begin position="1185"/>
        <end position="1218"/>
    </location>
</feature>
<feature type="region of interest" description="Disordered" evidence="2">
    <location>
        <begin position="735"/>
        <end position="784"/>
    </location>
</feature>
<dbReference type="HOGENOM" id="CLU_002391_0_2_1"/>
<keyword evidence="1" id="KW-0802">TPR repeat</keyword>
<dbReference type="EMBL" id="KN846963">
    <property type="protein sequence ID" value="KIW62787.1"/>
    <property type="molecule type" value="Genomic_DNA"/>
</dbReference>
<protein>
    <recommendedName>
        <fullName evidence="5">TPR-like protein</fullName>
    </recommendedName>
</protein>
<feature type="compositionally biased region" description="Polar residues" evidence="2">
    <location>
        <begin position="1120"/>
        <end position="1153"/>
    </location>
</feature>
<dbReference type="Proteomes" id="UP000054266">
    <property type="component" value="Unassembled WGS sequence"/>
</dbReference>
<feature type="region of interest" description="Disordered" evidence="2">
    <location>
        <begin position="1"/>
        <end position="77"/>
    </location>
</feature>
<dbReference type="GO" id="GO:0006383">
    <property type="term" value="P:transcription by RNA polymerase III"/>
    <property type="evidence" value="ECO:0007669"/>
    <property type="project" value="InterPro"/>
</dbReference>
<name>A0A0D2DK41_9EURO</name>
<feature type="compositionally biased region" description="Basic and acidic residues" evidence="2">
    <location>
        <begin position="761"/>
        <end position="770"/>
    </location>
</feature>
<organism evidence="3 4">
    <name type="scientific">Phialophora macrospora</name>
    <dbReference type="NCBI Taxonomy" id="1851006"/>
    <lineage>
        <taxon>Eukaryota</taxon>
        <taxon>Fungi</taxon>
        <taxon>Dikarya</taxon>
        <taxon>Ascomycota</taxon>
        <taxon>Pezizomycotina</taxon>
        <taxon>Eurotiomycetes</taxon>
        <taxon>Chaetothyriomycetidae</taxon>
        <taxon>Chaetothyriales</taxon>
        <taxon>Herpotrichiellaceae</taxon>
        <taxon>Phialophora</taxon>
    </lineage>
</organism>
<evidence type="ECO:0000313" key="4">
    <source>
        <dbReference type="Proteomes" id="UP000054266"/>
    </source>
</evidence>
<feature type="compositionally biased region" description="Basic and acidic residues" evidence="2">
    <location>
        <begin position="37"/>
        <end position="50"/>
    </location>
</feature>
<evidence type="ECO:0000256" key="2">
    <source>
        <dbReference type="SAM" id="MobiDB-lite"/>
    </source>
</evidence>
<gene>
    <name evidence="3" type="ORF">PV04_10919</name>
</gene>
<sequence>MMSGLNPDRSAPPTNTASSSSIPQYSWQAYIPPLTPEEVRPRTPERRLPAFEDDGLGLASPLRGLGPRAPVHTATSLEQTLSAGHFFSQYPSQQQHPAAPAHNRFLAFDRPPSQSRLQTLNHSSAHAQEPGAAVQDTQLYTSIYPPPTSQAPDRLSTHVPDLPQQQFHRGDDPVQGVPQREARTWGQPPAEVELGGLSNAFLTQSDEQPPHPDAMDAGSTIAPGGRKRGRPKIPVSDRQPRKRRKKGTGQPGGWSKGMKIGPRPAIDPGPEFNALYTQALEAFIDEQDSDKALELVSKAVAVNPEIYSAHALRAELLFSRGEDENALATLFLAAHASPTDPEVWFQAASAHLERFKGRREVALQQASYCFSRIIHVGSASDRHIEARFQRAAVNRELTNYSKAMRDLEAILEVMPRNSSVLRQIAEICIDMRDITRAKEVYENTLTYYRENGIEEEESFSWADILVYAQILALEEPPELAIPNALKVLKQLSRWLLGRAEEAYWDEFTNDDREFDSDDEPRRALVSEFVPGRYPPEAYGAGLPLEIRVRLGMLRLRQGQEALDEALAHIEWLEPEARDEGASVYEYPDLFLEVAEALHEAKEYDQALRYYEALKETNAYSHTAFWLGIGASSYMCGNKLQAIECYEEARQGDEKSVEACSQLSRLFADFGDKEMAMENAREAVRLAESLLPNHGKRKYETKELRHAREEAEKALKEAFQLSGDYTGGVPVERIESKLDMVGRGRHRKRLPKRPPAGAKLPGEGDRDNRPEDDLEHGEDPPPDNVQQMARMIAKKVARNRQDRPPARFEAAPPKYEFRVKRPTAKERDARRTDAINGLYQSLLDSTEAMRDGDELAQHTWMGCADTLLKDFRGNRTFYADDRIMKVSGLAREALLETRKRWQEQQGPNQSEGQEVDPDIPIPSVESSMPTEYREIAFSDWLDIFLEYALLLSHSPDPDAQHRCYTTIDAALGCIIWKRDPQTLLQIHVTYLACAMALRDEDTLYNVVLRWFLKTYEFNHDVYRLFAAINLVYPHELDASGKEGQMKNAMFRGRSMHQFVLKQLLQADSSLPKDYNPPEFGPVPDFMRKGVDGEEQNFRIRDDLAGTPASKSARSTEVGERTATQTPGYGNTRIRASTGETPGPTQQAEQRQSGTPGFADQPEQQPRATSLQPNVQQQPSEVTELNALLLLLYGQILNAAGTLTGALNYFFRAQSLDPENPVILLSIALSYMHHTFMRKCSNRHMMLLQGWAFFQQYADARREWARRKMQPQKGENGGVSERQLDLEGLEELIEREIEFNRARCYHMLGMADLAIRSYGKVLSLAVPSPSAGQEGSLMHTDFTMDAAYAMSTIYAMSGNMEMARDVTEKYLVV</sequence>
<dbReference type="GO" id="GO:0000127">
    <property type="term" value="C:transcription factor TFIIIC complex"/>
    <property type="evidence" value="ECO:0007669"/>
    <property type="project" value="TreeGrafter"/>
</dbReference>
<dbReference type="InterPro" id="IPR039340">
    <property type="entry name" value="Tfc4/TFIIIC-102/Sfc4"/>
</dbReference>
<feature type="region of interest" description="Disordered" evidence="2">
    <location>
        <begin position="144"/>
        <end position="264"/>
    </location>
</feature>
<feature type="region of interest" description="Disordered" evidence="2">
    <location>
        <begin position="899"/>
        <end position="921"/>
    </location>
</feature>
<dbReference type="PANTHER" id="PTHR23082:SF0">
    <property type="entry name" value="GENERAL TRANSCRIPTION FACTOR 3C POLYPEPTIDE 3"/>
    <property type="match status" value="1"/>
</dbReference>
<feature type="region of interest" description="Disordered" evidence="2">
    <location>
        <begin position="1097"/>
        <end position="1176"/>
    </location>
</feature>
<dbReference type="InterPro" id="IPR011990">
    <property type="entry name" value="TPR-like_helical_dom_sf"/>
</dbReference>
<dbReference type="SMART" id="SM00028">
    <property type="entry name" value="TPR"/>
    <property type="match status" value="9"/>
</dbReference>
<evidence type="ECO:0000256" key="1">
    <source>
        <dbReference type="PROSITE-ProRule" id="PRU00339"/>
    </source>
</evidence>
<dbReference type="InterPro" id="IPR019734">
    <property type="entry name" value="TPR_rpt"/>
</dbReference>
<dbReference type="Pfam" id="PF13432">
    <property type="entry name" value="TPR_16"/>
    <property type="match status" value="1"/>
</dbReference>
<dbReference type="SUPFAM" id="SSF48452">
    <property type="entry name" value="TPR-like"/>
    <property type="match status" value="3"/>
</dbReference>
<feature type="compositionally biased region" description="Low complexity" evidence="2">
    <location>
        <begin position="11"/>
        <end position="21"/>
    </location>
</feature>
<dbReference type="STRING" id="5601.A0A0D2DK41"/>
<evidence type="ECO:0000313" key="3">
    <source>
        <dbReference type="EMBL" id="KIW62787.1"/>
    </source>
</evidence>
<accession>A0A0D2DK41</accession>
<feature type="compositionally biased region" description="Polar residues" evidence="2">
    <location>
        <begin position="902"/>
        <end position="911"/>
    </location>
</feature>
<proteinExistence type="predicted"/>
<reference evidence="3 4" key="1">
    <citation type="submission" date="2015-01" db="EMBL/GenBank/DDBJ databases">
        <title>The Genome Sequence of Capronia semiimmersa CBS27337.</title>
        <authorList>
            <consortium name="The Broad Institute Genomics Platform"/>
            <person name="Cuomo C."/>
            <person name="de Hoog S."/>
            <person name="Gorbushina A."/>
            <person name="Stielow B."/>
            <person name="Teixiera M."/>
            <person name="Abouelleil A."/>
            <person name="Chapman S.B."/>
            <person name="Priest M."/>
            <person name="Young S.K."/>
            <person name="Wortman J."/>
            <person name="Nusbaum C."/>
            <person name="Birren B."/>
        </authorList>
    </citation>
    <scope>NUCLEOTIDE SEQUENCE [LARGE SCALE GENOMIC DNA]</scope>
    <source>
        <strain evidence="3 4">CBS 27337</strain>
    </source>
</reference>
<keyword evidence="4" id="KW-1185">Reference proteome</keyword>